<evidence type="ECO:0000313" key="2">
    <source>
        <dbReference type="Proteomes" id="UP000489600"/>
    </source>
</evidence>
<dbReference type="OrthoDB" id="1114258at2759"/>
<organism evidence="1 2">
    <name type="scientific">Arabis nemorensis</name>
    <dbReference type="NCBI Taxonomy" id="586526"/>
    <lineage>
        <taxon>Eukaryota</taxon>
        <taxon>Viridiplantae</taxon>
        <taxon>Streptophyta</taxon>
        <taxon>Embryophyta</taxon>
        <taxon>Tracheophyta</taxon>
        <taxon>Spermatophyta</taxon>
        <taxon>Magnoliopsida</taxon>
        <taxon>eudicotyledons</taxon>
        <taxon>Gunneridae</taxon>
        <taxon>Pentapetalae</taxon>
        <taxon>rosids</taxon>
        <taxon>malvids</taxon>
        <taxon>Brassicales</taxon>
        <taxon>Brassicaceae</taxon>
        <taxon>Arabideae</taxon>
        <taxon>Arabis</taxon>
    </lineage>
</organism>
<sequence length="93" mass="10640">MEWFNREYPDCTSDNVDDQIKYLQDMICLEEQNMESVQQETHNTNERLRLVNNGTQQLEKILTMGRTDSAHRGLGYSGWAKSVGGTQSAPLCL</sequence>
<name>A0A565AXE9_9BRAS</name>
<accession>A0A565AXE9</accession>
<protein>
    <submittedName>
        <fullName evidence="1">Uncharacterized protein</fullName>
    </submittedName>
</protein>
<dbReference type="AlphaFoldDB" id="A0A565AXE9"/>
<proteinExistence type="predicted"/>
<comment type="caution">
    <text evidence="1">The sequence shown here is derived from an EMBL/GenBank/DDBJ whole genome shotgun (WGS) entry which is preliminary data.</text>
</comment>
<reference evidence="1" key="1">
    <citation type="submission" date="2019-07" db="EMBL/GenBank/DDBJ databases">
        <authorList>
            <person name="Dittberner H."/>
        </authorList>
    </citation>
    <scope>NUCLEOTIDE SEQUENCE [LARGE SCALE GENOMIC DNA]</scope>
</reference>
<keyword evidence="2" id="KW-1185">Reference proteome</keyword>
<gene>
    <name evidence="1" type="ORF">ANE_LOCUS4553</name>
</gene>
<dbReference type="EMBL" id="CABITT030000002">
    <property type="protein sequence ID" value="VVA94108.1"/>
    <property type="molecule type" value="Genomic_DNA"/>
</dbReference>
<dbReference type="Proteomes" id="UP000489600">
    <property type="component" value="Unassembled WGS sequence"/>
</dbReference>
<evidence type="ECO:0000313" key="1">
    <source>
        <dbReference type="EMBL" id="VVA94108.1"/>
    </source>
</evidence>